<evidence type="ECO:0000313" key="1">
    <source>
        <dbReference type="EMBL" id="MBD3126142.1"/>
    </source>
</evidence>
<reference evidence="1" key="1">
    <citation type="submission" date="2020-09" db="EMBL/GenBank/DDBJ databases">
        <title>Characterization of IncC plasmids in Enterobacterales of food-producing animals originating from China.</title>
        <authorList>
            <person name="Zhang Y."/>
            <person name="Lei C.-W."/>
        </authorList>
    </citation>
    <scope>NUCLEOTIDE SEQUENCE</scope>
    <source>
        <strain evidence="1">CC1</strain>
    </source>
</reference>
<gene>
    <name evidence="1" type="ORF">ID160_26185</name>
</gene>
<accession>A0A8I0KUY3</accession>
<protein>
    <submittedName>
        <fullName evidence="1">Uncharacterized protein</fullName>
    </submittedName>
</protein>
<proteinExistence type="predicted"/>
<sequence>MSSAAAEGASAGFAPQGLIFSPVIHWHVALNGLKAVDKQRGSTSRASPVNLPVF</sequence>
<organism evidence="1 2">
    <name type="scientific">Citrobacter braakii</name>
    <dbReference type="NCBI Taxonomy" id="57706"/>
    <lineage>
        <taxon>Bacteria</taxon>
        <taxon>Pseudomonadati</taxon>
        <taxon>Pseudomonadota</taxon>
        <taxon>Gammaproteobacteria</taxon>
        <taxon>Enterobacterales</taxon>
        <taxon>Enterobacteriaceae</taxon>
        <taxon>Citrobacter</taxon>
        <taxon>Citrobacter freundii complex</taxon>
    </lineage>
</organism>
<comment type="caution">
    <text evidence="1">The sequence shown here is derived from an EMBL/GenBank/DDBJ whole genome shotgun (WGS) entry which is preliminary data.</text>
</comment>
<dbReference type="Proteomes" id="UP000605024">
    <property type="component" value="Unassembled WGS sequence"/>
</dbReference>
<dbReference type="RefSeq" id="WP_172452836.1">
    <property type="nucleotide sequence ID" value="NZ_JACXSK010000035.1"/>
</dbReference>
<evidence type="ECO:0000313" key="2">
    <source>
        <dbReference type="Proteomes" id="UP000605024"/>
    </source>
</evidence>
<name>A0A8I0KUY3_CITBR</name>
<dbReference type="AlphaFoldDB" id="A0A8I0KUY3"/>
<dbReference type="EMBL" id="JACXSK010000035">
    <property type="protein sequence ID" value="MBD3126142.1"/>
    <property type="molecule type" value="Genomic_DNA"/>
</dbReference>